<dbReference type="InterPro" id="IPR029044">
    <property type="entry name" value="Nucleotide-diphossugar_trans"/>
</dbReference>
<proteinExistence type="inferred from homology"/>
<evidence type="ECO:0000313" key="5">
    <source>
        <dbReference type="EMBL" id="SIQ77602.1"/>
    </source>
</evidence>
<dbReference type="PANTHER" id="PTHR43630">
    <property type="entry name" value="POLY-BETA-1,6-N-ACETYL-D-GLUCOSAMINE SYNTHASE"/>
    <property type="match status" value="1"/>
</dbReference>
<dbReference type="Proteomes" id="UP000186953">
    <property type="component" value="Unassembled WGS sequence"/>
</dbReference>
<keyword evidence="3 5" id="KW-0808">Transferase</keyword>
<dbReference type="SUPFAM" id="SSF53448">
    <property type="entry name" value="Nucleotide-diphospho-sugar transferases"/>
    <property type="match status" value="1"/>
</dbReference>
<dbReference type="AlphaFoldDB" id="A0A1N6VIA0"/>
<evidence type="ECO:0000256" key="2">
    <source>
        <dbReference type="ARBA" id="ARBA00022676"/>
    </source>
</evidence>
<dbReference type="OrthoDB" id="9810303at2"/>
<keyword evidence="6" id="KW-1185">Reference proteome</keyword>
<dbReference type="PANTHER" id="PTHR43630:SF1">
    <property type="entry name" value="POLY-BETA-1,6-N-ACETYL-D-GLUCOSAMINE SYNTHASE"/>
    <property type="match status" value="1"/>
</dbReference>
<comment type="similarity">
    <text evidence="1">Belongs to the glycosyltransferase 2 family.</text>
</comment>
<dbReference type="Gene3D" id="3.90.550.10">
    <property type="entry name" value="Spore Coat Polysaccharide Biosynthesis Protein SpsA, Chain A"/>
    <property type="match status" value="1"/>
</dbReference>
<dbReference type="CDD" id="cd00761">
    <property type="entry name" value="Glyco_tranf_GTA_type"/>
    <property type="match status" value="1"/>
</dbReference>
<accession>A0A1N6VIA0</accession>
<dbReference type="STRING" id="228959.SAMN05421797_103143"/>
<dbReference type="InterPro" id="IPR001173">
    <property type="entry name" value="Glyco_trans_2-like"/>
</dbReference>
<organism evidence="5 6">
    <name type="scientific">Maribacter ulvicola</name>
    <dbReference type="NCBI Taxonomy" id="228959"/>
    <lineage>
        <taxon>Bacteria</taxon>
        <taxon>Pseudomonadati</taxon>
        <taxon>Bacteroidota</taxon>
        <taxon>Flavobacteriia</taxon>
        <taxon>Flavobacteriales</taxon>
        <taxon>Flavobacteriaceae</taxon>
        <taxon>Maribacter</taxon>
    </lineage>
</organism>
<dbReference type="GO" id="GO:0016757">
    <property type="term" value="F:glycosyltransferase activity"/>
    <property type="evidence" value="ECO:0007669"/>
    <property type="project" value="UniProtKB-KW"/>
</dbReference>
<reference evidence="6" key="1">
    <citation type="submission" date="2017-01" db="EMBL/GenBank/DDBJ databases">
        <authorList>
            <person name="Varghese N."/>
            <person name="Submissions S."/>
        </authorList>
    </citation>
    <scope>NUCLEOTIDE SEQUENCE [LARGE SCALE GENOMIC DNA]</scope>
    <source>
        <strain evidence="6">DSM 15366</strain>
    </source>
</reference>
<dbReference type="Pfam" id="PF00535">
    <property type="entry name" value="Glycos_transf_2"/>
    <property type="match status" value="1"/>
</dbReference>
<name>A0A1N6VIA0_9FLAO</name>
<evidence type="ECO:0000256" key="3">
    <source>
        <dbReference type="ARBA" id="ARBA00022679"/>
    </source>
</evidence>
<protein>
    <submittedName>
        <fullName evidence="5">Glycosyltransferase involved in cell wall bisynthesis</fullName>
    </submittedName>
</protein>
<keyword evidence="2" id="KW-0328">Glycosyltransferase</keyword>
<dbReference type="EMBL" id="FTMA01000003">
    <property type="protein sequence ID" value="SIQ77602.1"/>
    <property type="molecule type" value="Genomic_DNA"/>
</dbReference>
<evidence type="ECO:0000256" key="1">
    <source>
        <dbReference type="ARBA" id="ARBA00006739"/>
    </source>
</evidence>
<gene>
    <name evidence="5" type="ORF">SAMN05421797_103143</name>
</gene>
<evidence type="ECO:0000313" key="6">
    <source>
        <dbReference type="Proteomes" id="UP000186953"/>
    </source>
</evidence>
<dbReference type="RefSeq" id="WP_076548534.1">
    <property type="nucleotide sequence ID" value="NZ_FTMA01000003.1"/>
</dbReference>
<sequence>MFSILTTTYNSEELIHRVYESLLSQTYKEFEWIISDDGSTDNTEQLVEKWQQTSQFPIIYHKMEKNQGKAYAINSGITLCTQPITINADADDTFVSNTLYDLKLIWDTINNSTNPNKIGAVWTLVQDESGKLIGEKWPKNFWQVSFQERVLDRKENIAGEKWHSWRTEVLLKHKKYTNTNSRISPSISWNRINKHYDFLCVNLIHRTYFSNPTGITQQKKTKLKVLKRIYYSAYYELATPTISQILRSNYYRNMSYSYFRARLKYKDEDAKLSGTKLFSVTLIFLFKLPLKILEKARSSS</sequence>
<evidence type="ECO:0000259" key="4">
    <source>
        <dbReference type="Pfam" id="PF00535"/>
    </source>
</evidence>
<feature type="domain" description="Glycosyltransferase 2-like" evidence="4">
    <location>
        <begin position="3"/>
        <end position="102"/>
    </location>
</feature>